<dbReference type="EMBL" id="CP015231">
    <property type="protein sequence ID" value="ANP42284.1"/>
    <property type="molecule type" value="Genomic_DNA"/>
</dbReference>
<dbReference type="Proteomes" id="UP000013243">
    <property type="component" value="Plasmid unnamed1"/>
</dbReference>
<evidence type="ECO:0000313" key="3">
    <source>
        <dbReference type="Proteomes" id="UP000013243"/>
    </source>
</evidence>
<sequence>MSVEDATLAEFEGSVVTEPSYFRIFFTALTPAGALGYKDQTVENGGFDSGFTALTDTSYQSGHLNASVTQNGYVSVLAVDAATGDLTYIRETQTEDADNRFALPQYLGKPDGVSGIIDTVLINGLTGRANVFLSSSEADNTIWWKFQNPNTVVEKTVKVLPPGTETPIEVTVPVEVPPAQIWSDWQQLPGALVRLTATQNADGRIFLAGINADGVPYLNLQSNDRPFLPESWSGWQDISEGLAGFEQIVCGLDHNALVHIFARIGDKIYMKVQQQVSSSSFGGWVLFASFVSPVHTMDVSTSPQGGLYLVAQLSYGANCPVYAKYQTGTGSDDWSDPAVIGHVYQNCNLILQPNADTSLSLFSLDPDTGKAAYLRQQSLGHWSATWTELGAGYAAIATTQDITPNPS</sequence>
<dbReference type="GeneID" id="28251370"/>
<gene>
    <name evidence="2" type="ORF">K529_016010</name>
</gene>
<dbReference type="RefSeq" id="WP_005611206.1">
    <property type="nucleotide sequence ID" value="NZ_CP015231.1"/>
</dbReference>
<dbReference type="Pfam" id="PF26607">
    <property type="entry name" value="DUF8189"/>
    <property type="match status" value="1"/>
</dbReference>
<name>A0A1B1A6R6_9RHOB</name>
<geneLocation type="plasmid" evidence="2 3">
    <name>unnamed1</name>
</geneLocation>
<dbReference type="SUPFAM" id="SSF89372">
    <property type="entry name" value="Fucose-specific lectin"/>
    <property type="match status" value="1"/>
</dbReference>
<reference evidence="2 3" key="1">
    <citation type="journal article" date="2016" name="ISME J.">
        <title>Global occurrence and heterogeneity of the Roseobacter-clade species Ruegeria mobilis.</title>
        <authorList>
            <person name="Sonnenschein E."/>
            <person name="Gram L."/>
        </authorList>
    </citation>
    <scope>NUCLEOTIDE SEQUENCE [LARGE SCALE GENOMIC DNA]</scope>
    <source>
        <strain evidence="2 3">F1926</strain>
        <plasmid evidence="2 3">unnamed1</plasmid>
    </source>
</reference>
<dbReference type="AlphaFoldDB" id="A0A1B1A6R6"/>
<keyword evidence="2" id="KW-0614">Plasmid</keyword>
<accession>A0A1B1A6R6</accession>
<evidence type="ECO:0000259" key="1">
    <source>
        <dbReference type="Pfam" id="PF26607"/>
    </source>
</evidence>
<dbReference type="OrthoDB" id="7671932at2"/>
<dbReference type="KEGG" id="rmb:K529_016010"/>
<feature type="domain" description="PLL-like beta propeller" evidence="1">
    <location>
        <begin position="179"/>
        <end position="391"/>
    </location>
</feature>
<protein>
    <recommendedName>
        <fullName evidence="1">PLL-like beta propeller domain-containing protein</fullName>
    </recommendedName>
</protein>
<dbReference type="InterPro" id="IPR058502">
    <property type="entry name" value="PLL-like_beta-prop"/>
</dbReference>
<proteinExistence type="predicted"/>
<evidence type="ECO:0000313" key="2">
    <source>
        <dbReference type="EMBL" id="ANP42284.1"/>
    </source>
</evidence>
<organism evidence="2 3">
    <name type="scientific">Tritonibacter mobilis F1926</name>
    <dbReference type="NCBI Taxonomy" id="1265309"/>
    <lineage>
        <taxon>Bacteria</taxon>
        <taxon>Pseudomonadati</taxon>
        <taxon>Pseudomonadota</taxon>
        <taxon>Alphaproteobacteria</taxon>
        <taxon>Rhodobacterales</taxon>
        <taxon>Paracoccaceae</taxon>
        <taxon>Tritonibacter</taxon>
    </lineage>
</organism>